<comment type="subcellular location">
    <subcellularLocation>
        <location evidence="1 11">Cell outer membrane</location>
        <topology evidence="1 11">Multi-pass membrane protein</topology>
    </subcellularLocation>
</comment>
<evidence type="ECO:0000256" key="6">
    <source>
        <dbReference type="ARBA" id="ARBA00023004"/>
    </source>
</evidence>
<dbReference type="GO" id="GO:0009279">
    <property type="term" value="C:cell outer membrane"/>
    <property type="evidence" value="ECO:0007669"/>
    <property type="project" value="UniProtKB-SubCell"/>
</dbReference>
<evidence type="ECO:0000313" key="14">
    <source>
        <dbReference type="Proteomes" id="UP001160519"/>
    </source>
</evidence>
<evidence type="ECO:0000256" key="7">
    <source>
        <dbReference type="ARBA" id="ARBA00023065"/>
    </source>
</evidence>
<keyword evidence="5 11" id="KW-0812">Transmembrane</keyword>
<dbReference type="InterPro" id="IPR012910">
    <property type="entry name" value="Plug_dom"/>
</dbReference>
<dbReference type="EMBL" id="JAQSDF010000050">
    <property type="protein sequence ID" value="MDI1231944.1"/>
    <property type="molecule type" value="Genomic_DNA"/>
</dbReference>
<evidence type="ECO:0000256" key="4">
    <source>
        <dbReference type="ARBA" id="ARBA00022496"/>
    </source>
</evidence>
<name>A0AA43Q586_9GAMM</name>
<evidence type="ECO:0000256" key="10">
    <source>
        <dbReference type="ARBA" id="ARBA00023237"/>
    </source>
</evidence>
<evidence type="ECO:0000256" key="11">
    <source>
        <dbReference type="PROSITE-ProRule" id="PRU01360"/>
    </source>
</evidence>
<proteinExistence type="inferred from homology"/>
<keyword evidence="9 11" id="KW-0472">Membrane</keyword>
<dbReference type="PANTHER" id="PTHR32552">
    <property type="entry name" value="FERRICHROME IRON RECEPTOR-RELATED"/>
    <property type="match status" value="1"/>
</dbReference>
<feature type="domain" description="TonB-dependent receptor plug" evidence="12">
    <location>
        <begin position="95"/>
        <end position="206"/>
    </location>
</feature>
<organism evidence="13 14">
    <name type="scientific">Candidatus Methylobacter titanis</name>
    <dbReference type="NCBI Taxonomy" id="3053457"/>
    <lineage>
        <taxon>Bacteria</taxon>
        <taxon>Pseudomonadati</taxon>
        <taxon>Pseudomonadota</taxon>
        <taxon>Gammaproteobacteria</taxon>
        <taxon>Methylococcales</taxon>
        <taxon>Methylococcaceae</taxon>
        <taxon>Methylobacter</taxon>
    </lineage>
</organism>
<evidence type="ECO:0000259" key="12">
    <source>
        <dbReference type="Pfam" id="PF07715"/>
    </source>
</evidence>
<comment type="caution">
    <text evidence="13">The sequence shown here is derived from an EMBL/GenBank/DDBJ whole genome shotgun (WGS) entry which is preliminary data.</text>
</comment>
<dbReference type="SUPFAM" id="SSF56935">
    <property type="entry name" value="Porins"/>
    <property type="match status" value="1"/>
</dbReference>
<keyword evidence="8" id="KW-0798">TonB box</keyword>
<accession>A0AA43Q586</accession>
<evidence type="ECO:0000256" key="8">
    <source>
        <dbReference type="ARBA" id="ARBA00023077"/>
    </source>
</evidence>
<evidence type="ECO:0000256" key="5">
    <source>
        <dbReference type="ARBA" id="ARBA00022692"/>
    </source>
</evidence>
<keyword evidence="10 11" id="KW-0998">Cell outer membrane</keyword>
<dbReference type="Proteomes" id="UP001160519">
    <property type="component" value="Unassembled WGS sequence"/>
</dbReference>
<keyword evidence="3 11" id="KW-1134">Transmembrane beta strand</keyword>
<gene>
    <name evidence="13" type="ORF">PSU93_12410</name>
</gene>
<keyword evidence="2 11" id="KW-0813">Transport</keyword>
<keyword evidence="6" id="KW-0408">Iron</keyword>
<dbReference type="AlphaFoldDB" id="A0AA43Q586"/>
<dbReference type="Pfam" id="PF07715">
    <property type="entry name" value="Plug"/>
    <property type="match status" value="1"/>
</dbReference>
<evidence type="ECO:0000313" key="13">
    <source>
        <dbReference type="EMBL" id="MDI1231944.1"/>
    </source>
</evidence>
<evidence type="ECO:0000256" key="9">
    <source>
        <dbReference type="ARBA" id="ARBA00023136"/>
    </source>
</evidence>
<dbReference type="Gene3D" id="2.170.130.10">
    <property type="entry name" value="TonB-dependent receptor, plug domain"/>
    <property type="match status" value="1"/>
</dbReference>
<keyword evidence="13" id="KW-0675">Receptor</keyword>
<dbReference type="InterPro" id="IPR039426">
    <property type="entry name" value="TonB-dep_rcpt-like"/>
</dbReference>
<dbReference type="PANTHER" id="PTHR32552:SF81">
    <property type="entry name" value="TONB-DEPENDENT OUTER MEMBRANE RECEPTOR"/>
    <property type="match status" value="1"/>
</dbReference>
<dbReference type="InterPro" id="IPR036942">
    <property type="entry name" value="Beta-barrel_TonB_sf"/>
</dbReference>
<evidence type="ECO:0000256" key="3">
    <source>
        <dbReference type="ARBA" id="ARBA00022452"/>
    </source>
</evidence>
<dbReference type="PROSITE" id="PS52016">
    <property type="entry name" value="TONB_DEPENDENT_REC_3"/>
    <property type="match status" value="1"/>
</dbReference>
<protein>
    <submittedName>
        <fullName evidence="13">TonB-dependent receptor plug domain-containing protein</fullName>
    </submittedName>
</protein>
<comment type="similarity">
    <text evidence="11">Belongs to the TonB-dependent receptor family.</text>
</comment>
<dbReference type="GO" id="GO:0006826">
    <property type="term" value="P:iron ion transport"/>
    <property type="evidence" value="ECO:0007669"/>
    <property type="project" value="UniProtKB-KW"/>
</dbReference>
<keyword evidence="7" id="KW-0406">Ion transport</keyword>
<reference evidence="13" key="1">
    <citation type="submission" date="2023-01" db="EMBL/GenBank/DDBJ databases">
        <title>Biogeochemical cycle of methane in antarctic sediments.</title>
        <authorList>
            <person name="Roldan D.M."/>
            <person name="Menes R.J."/>
        </authorList>
    </citation>
    <scope>NUCLEOTIDE SEQUENCE [LARGE SCALE GENOMIC DNA]</scope>
    <source>
        <strain evidence="13">K-2018 MAG008</strain>
    </source>
</reference>
<dbReference type="InterPro" id="IPR037066">
    <property type="entry name" value="Plug_dom_sf"/>
</dbReference>
<evidence type="ECO:0000256" key="2">
    <source>
        <dbReference type="ARBA" id="ARBA00022448"/>
    </source>
</evidence>
<dbReference type="Gene3D" id="2.40.170.20">
    <property type="entry name" value="TonB-dependent receptor, beta-barrel domain"/>
    <property type="match status" value="1"/>
</dbReference>
<evidence type="ECO:0000256" key="1">
    <source>
        <dbReference type="ARBA" id="ARBA00004571"/>
    </source>
</evidence>
<sequence length="748" mass="82575">MQNFIFDPLLVTGFNPQLHPQETPKNLPDMRVIMSSLAVRTVSAMHVKQKQNATICVGIGVFLALNCAMVNADSQPLELDEMVVEAGREKDLIGTTGSASQGEVSQTQFEYRPLSRNGELLEVIPGAVATQHSGSGKANQYFLRGFNLDHGTDFTTYVDGIPMNMPTHAHGQGYMDINSVIPELVKKIEYGKGPYYAEVGDFSSAGYSKMFSMDKLPEGILKFTGGEFGYYRTLLANSNKVGSGDLLYAGEFNFYDGVWQQPEDSKKFNGMLRYTLDKEDWGVSVNGKGYTNDWTATNPIPQALVDNGTLGLYGTMDPTDGGKTNRYSFSTNLWNKGDNWKNDANIYALYYDVNLYSNSTGYADNPVNGDQIHQFEQRVQTGGNIEHTRYNKLFGFDMDNTVGFQFRHDEIMGLGLDRTQARQLVNVVSHSNVSETTAGVYLKNQTYWHEKVRTIAGLRGDFIHNDVTVLDTAMHDPLVNAANSGNAGQALVSPKLSLIIGPWFNTEYFVNGGFGYHSNDARGTTLQFDPATGAALDSSTAKISPMAQSRGAETGIRSNFIKGLNSTLAIWWLESNQELVFSGDAGTTEVRGKSHRYGVEWTNYYKPTDWLMLDADFALTSTRYVTTPEGEANNYVPNSVGRVITTGATVVAPNGLFGTVRLRHFGDMPLDSSGTYWAGSTSIVNLGAGYKQKKYKLEFDIFNIFDSTANDIAYAYQYAYPAGATPQTDIMKHPVEPRMVRATVTVNF</sequence>
<keyword evidence="4" id="KW-0410">Iron transport</keyword>
<keyword evidence="14" id="KW-1185">Reference proteome</keyword>